<dbReference type="PANTHER" id="PTHR45458:SF1">
    <property type="entry name" value="SHORT CHAIN DEHYDROGENASE"/>
    <property type="match status" value="1"/>
</dbReference>
<evidence type="ECO:0000313" key="3">
    <source>
        <dbReference type="Proteomes" id="UP000032668"/>
    </source>
</evidence>
<dbReference type="PRINTS" id="PR00080">
    <property type="entry name" value="SDRFAMILY"/>
</dbReference>
<protein>
    <submittedName>
        <fullName evidence="2">Short-chain dehydrogenase/reductase SDR</fullName>
    </submittedName>
</protein>
<dbReference type="Pfam" id="PF00106">
    <property type="entry name" value="adh_short"/>
    <property type="match status" value="1"/>
</dbReference>
<dbReference type="PANTHER" id="PTHR45458">
    <property type="entry name" value="SHORT-CHAIN DEHYDROGENASE/REDUCTASE SDR"/>
    <property type="match status" value="1"/>
</dbReference>
<dbReference type="InterPro" id="IPR002347">
    <property type="entry name" value="SDR_fam"/>
</dbReference>
<dbReference type="EMBL" id="BANC01000068">
    <property type="protein sequence ID" value="GAN81023.1"/>
    <property type="molecule type" value="Genomic_DNA"/>
</dbReference>
<gene>
    <name evidence="2" type="ORF">Aam_070_025</name>
</gene>
<dbReference type="NCBIfam" id="NF006035">
    <property type="entry name" value="PRK08177.1"/>
    <property type="match status" value="1"/>
</dbReference>
<organism evidence="2 3">
    <name type="scientific">Acidocella aminolytica 101 = DSM 11237</name>
    <dbReference type="NCBI Taxonomy" id="1120923"/>
    <lineage>
        <taxon>Bacteria</taxon>
        <taxon>Pseudomonadati</taxon>
        <taxon>Pseudomonadota</taxon>
        <taxon>Alphaproteobacteria</taxon>
        <taxon>Acetobacterales</taxon>
        <taxon>Acidocellaceae</taxon>
        <taxon>Acidocella</taxon>
    </lineage>
</organism>
<reference evidence="2 3" key="1">
    <citation type="submission" date="2012-11" db="EMBL/GenBank/DDBJ databases">
        <title>Whole genome sequence of Acidocella aminolytica 101 = DSM 11237.</title>
        <authorList>
            <person name="Azuma Y."/>
            <person name="Higashiura N."/>
            <person name="Hirakawa H."/>
            <person name="Matsushita K."/>
        </authorList>
    </citation>
    <scope>NUCLEOTIDE SEQUENCE [LARGE SCALE GENOMIC DNA]</scope>
    <source>
        <strain evidence="3">101 / DSM 11237</strain>
    </source>
</reference>
<comment type="similarity">
    <text evidence="1">Belongs to the short-chain dehydrogenases/reductases (SDR) family.</text>
</comment>
<comment type="caution">
    <text evidence="2">The sequence shown here is derived from an EMBL/GenBank/DDBJ whole genome shotgun (WGS) entry which is preliminary data.</text>
</comment>
<dbReference type="RefSeq" id="WP_048879407.1">
    <property type="nucleotide sequence ID" value="NZ_BANC01000068.1"/>
</dbReference>
<keyword evidence="3" id="KW-1185">Reference proteome</keyword>
<dbReference type="InterPro" id="IPR036291">
    <property type="entry name" value="NAD(P)-bd_dom_sf"/>
</dbReference>
<evidence type="ECO:0000256" key="1">
    <source>
        <dbReference type="RuleBase" id="RU000363"/>
    </source>
</evidence>
<sequence length="230" mass="25092">MALKPQVKQALIIGASRGLGLGLMKEYLRRGWNVTATVRTAVSGAGLENYFDQLTMDTLDINNSHMVEAFLARMKGRVFDVIVLNAGIYGPREKKVSEATQEEVTHLILTNAIAPVRLAERLVPLLRPEMGVLAFMSSVLGSLEVNANDASPLYAASKAMLNRLTRAFAAEHEYLTIVNLHPGWVRTDMGGENATLDVETSARGMADVLGARAGQGGHEFLDYRGKIIPW</sequence>
<name>A0A0D6PIH9_9PROT</name>
<dbReference type="Gene3D" id="3.40.50.720">
    <property type="entry name" value="NAD(P)-binding Rossmann-like Domain"/>
    <property type="match status" value="1"/>
</dbReference>
<dbReference type="STRING" id="1120923.SAMN02746095_01515"/>
<dbReference type="AlphaFoldDB" id="A0A0D6PIH9"/>
<dbReference type="SUPFAM" id="SSF51735">
    <property type="entry name" value="NAD(P)-binding Rossmann-fold domains"/>
    <property type="match status" value="1"/>
</dbReference>
<dbReference type="GO" id="GO:0016616">
    <property type="term" value="F:oxidoreductase activity, acting on the CH-OH group of donors, NAD or NADP as acceptor"/>
    <property type="evidence" value="ECO:0007669"/>
    <property type="project" value="TreeGrafter"/>
</dbReference>
<dbReference type="InterPro" id="IPR052184">
    <property type="entry name" value="SDR_enzymes"/>
</dbReference>
<dbReference type="OrthoDB" id="9785826at2"/>
<evidence type="ECO:0000313" key="2">
    <source>
        <dbReference type="EMBL" id="GAN81023.1"/>
    </source>
</evidence>
<proteinExistence type="inferred from homology"/>
<accession>A0A0D6PIH9</accession>
<dbReference type="PRINTS" id="PR00081">
    <property type="entry name" value="GDHRDH"/>
</dbReference>
<dbReference type="Proteomes" id="UP000032668">
    <property type="component" value="Unassembled WGS sequence"/>
</dbReference>